<evidence type="ECO:0000313" key="5">
    <source>
        <dbReference type="EMBL" id="GAU93379.1"/>
    </source>
</evidence>
<keyword evidence="2" id="KW-0560">Oxidoreductase</keyword>
<keyword evidence="6" id="KW-1185">Reference proteome</keyword>
<dbReference type="PANTHER" id="PTHR11133">
    <property type="entry name" value="SACCHAROPINE DEHYDROGENASE"/>
    <property type="match status" value="1"/>
</dbReference>
<dbReference type="Gene3D" id="1.10.1870.10">
    <property type="entry name" value="Domain 3, Saccharopine reductase"/>
    <property type="match status" value="1"/>
</dbReference>
<dbReference type="SUPFAM" id="SSF51735">
    <property type="entry name" value="NAD(P)-binding Rossmann-fold domains"/>
    <property type="match status" value="1"/>
</dbReference>
<dbReference type="InterPro" id="IPR051168">
    <property type="entry name" value="AASS"/>
</dbReference>
<dbReference type="SUPFAM" id="SSF55347">
    <property type="entry name" value="Glyceraldehyde-3-phosphate dehydrogenase-like, C-terminal domain"/>
    <property type="match status" value="1"/>
</dbReference>
<dbReference type="FunFam" id="3.30.360.10:FF:000008">
    <property type="entry name" value="Alpha-aminoadipic semialdehyde synthase, mitochondrial"/>
    <property type="match status" value="1"/>
</dbReference>
<dbReference type="Gene3D" id="3.30.360.10">
    <property type="entry name" value="Dihydrodipicolinate Reductase, domain 2"/>
    <property type="match status" value="1"/>
</dbReference>
<dbReference type="EMBL" id="BDGG01000002">
    <property type="protein sequence ID" value="GAU93379.1"/>
    <property type="molecule type" value="Genomic_DNA"/>
</dbReference>
<feature type="domain" description="Saccharopine dehydrogenase-like C-terminal" evidence="4">
    <location>
        <begin position="244"/>
        <end position="558"/>
    </location>
</feature>
<dbReference type="GO" id="GO:0005737">
    <property type="term" value="C:cytoplasm"/>
    <property type="evidence" value="ECO:0007669"/>
    <property type="project" value="TreeGrafter"/>
</dbReference>
<dbReference type="InterPro" id="IPR005097">
    <property type="entry name" value="Sacchrp_dh_NADP-bd"/>
</dbReference>
<dbReference type="Pfam" id="PF16653">
    <property type="entry name" value="Sacchrp_dh_C"/>
    <property type="match status" value="1"/>
</dbReference>
<dbReference type="STRING" id="947166.A0A1D1UUP9"/>
<dbReference type="Proteomes" id="UP000186922">
    <property type="component" value="Unassembled WGS sequence"/>
</dbReference>
<comment type="caution">
    <text evidence="5">The sequence shown here is derived from an EMBL/GenBank/DDBJ whole genome shotgun (WGS) entry which is preliminary data.</text>
</comment>
<dbReference type="Gene3D" id="3.40.50.720">
    <property type="entry name" value="NAD(P)-binding Rossmann-like Domain"/>
    <property type="match status" value="1"/>
</dbReference>
<dbReference type="Pfam" id="PF03435">
    <property type="entry name" value="Sacchrp_dh_NADP"/>
    <property type="match status" value="1"/>
</dbReference>
<dbReference type="GO" id="GO:0004753">
    <property type="term" value="F:saccharopine dehydrogenase activity"/>
    <property type="evidence" value="ECO:0007669"/>
    <property type="project" value="TreeGrafter"/>
</dbReference>
<sequence length="569" mass="63239">MNECTTIDKPFCLYDADQHTNQESFAGPGVLVCSIDNMPAQLPREATDFFGELLLPHVPDLLKSDATSSFESYEAGSVVKNAVIASNGKLTPNFSYIDDLRQSKKRSQSKAMSTHQHSKKVLVLGAGYVAMPVVEYLTRDNNVVITVASAVREEADQLAQKFQHTDAVHLDVDKKPQDMDKLIQEHDVVVSLLPYGLHGRVAESCINHKVNMVTASYSHSFGKQKDSFSSRAEQAGITILNEMGLDPGIDHLLAMDCFDDVKELGGKVTSFKSYCGGLPAPEFSDNPLRYKFSWSPRAVFLAALNGARYIERGKITETPPGGVPLMESTHAFNCIPGFNLEAYSNRDSLHYLKEYGIESATTCMRGTLRYKGYADCLIGLMNLGMLQPTSHPALHPDGPELTWRQLTAALLNQNPDNLVENLKKVVLDKMGSQERLQAAEELGLFDDTLVVKLDTPLNTLAHHLEKRLAYGKNERDLVILRHDIDIAWPNKSKETREITLVVYGEPNGYTAMAKTVGYPAAIGTKMLLDKEIQRKGMFVPLTKDIYRPVLQRLENEGIKAAVRTRRTDH</sequence>
<keyword evidence="1" id="KW-0521">NADP</keyword>
<gene>
    <name evidence="5" type="primary">RvY_05331-1</name>
    <name evidence="5" type="synonym">RvY_05331.1</name>
    <name evidence="5" type="ORF">RvY_05331</name>
</gene>
<dbReference type="InterPro" id="IPR032095">
    <property type="entry name" value="Sacchrp_dh-like_C"/>
</dbReference>
<dbReference type="InterPro" id="IPR036291">
    <property type="entry name" value="NAD(P)-bd_dom_sf"/>
</dbReference>
<proteinExistence type="predicted"/>
<evidence type="ECO:0000313" key="6">
    <source>
        <dbReference type="Proteomes" id="UP000186922"/>
    </source>
</evidence>
<evidence type="ECO:0000256" key="1">
    <source>
        <dbReference type="ARBA" id="ARBA00022857"/>
    </source>
</evidence>
<feature type="domain" description="Saccharopine dehydrogenase NADP binding" evidence="3">
    <location>
        <begin position="121"/>
        <end position="240"/>
    </location>
</feature>
<name>A0A1D1UUP9_RAMVA</name>
<evidence type="ECO:0000259" key="4">
    <source>
        <dbReference type="Pfam" id="PF16653"/>
    </source>
</evidence>
<organism evidence="5 6">
    <name type="scientific">Ramazzottius varieornatus</name>
    <name type="common">Water bear</name>
    <name type="synonym">Tardigrade</name>
    <dbReference type="NCBI Taxonomy" id="947166"/>
    <lineage>
        <taxon>Eukaryota</taxon>
        <taxon>Metazoa</taxon>
        <taxon>Ecdysozoa</taxon>
        <taxon>Tardigrada</taxon>
        <taxon>Eutardigrada</taxon>
        <taxon>Parachela</taxon>
        <taxon>Hypsibioidea</taxon>
        <taxon>Ramazzottiidae</taxon>
        <taxon>Ramazzottius</taxon>
    </lineage>
</organism>
<reference evidence="5 6" key="1">
    <citation type="journal article" date="2016" name="Nat. Commun.">
        <title>Extremotolerant tardigrade genome and improved radiotolerance of human cultured cells by tardigrade-unique protein.</title>
        <authorList>
            <person name="Hashimoto T."/>
            <person name="Horikawa D.D."/>
            <person name="Saito Y."/>
            <person name="Kuwahara H."/>
            <person name="Kozuka-Hata H."/>
            <person name="Shin-I T."/>
            <person name="Minakuchi Y."/>
            <person name="Ohishi K."/>
            <person name="Motoyama A."/>
            <person name="Aizu T."/>
            <person name="Enomoto A."/>
            <person name="Kondo K."/>
            <person name="Tanaka S."/>
            <person name="Hara Y."/>
            <person name="Koshikawa S."/>
            <person name="Sagara H."/>
            <person name="Miura T."/>
            <person name="Yokobori S."/>
            <person name="Miyagawa K."/>
            <person name="Suzuki Y."/>
            <person name="Kubo T."/>
            <person name="Oyama M."/>
            <person name="Kohara Y."/>
            <person name="Fujiyama A."/>
            <person name="Arakawa K."/>
            <person name="Katayama T."/>
            <person name="Toyoda A."/>
            <person name="Kunieda T."/>
        </authorList>
    </citation>
    <scope>NUCLEOTIDE SEQUENCE [LARGE SCALE GENOMIC DNA]</scope>
    <source>
        <strain evidence="5 6">YOKOZUNA-1</strain>
    </source>
</reference>
<protein>
    <submittedName>
        <fullName evidence="5">Uncharacterized protein</fullName>
    </submittedName>
</protein>
<dbReference type="FunFam" id="3.40.50.720:FF:000072">
    <property type="entry name" value="Saccharopine dehydrogenase [NADP(+), L-glutamate-forming]"/>
    <property type="match status" value="1"/>
</dbReference>
<accession>A0A1D1UUP9</accession>
<dbReference type="AlphaFoldDB" id="A0A1D1UUP9"/>
<evidence type="ECO:0000256" key="2">
    <source>
        <dbReference type="ARBA" id="ARBA00023002"/>
    </source>
</evidence>
<evidence type="ECO:0000259" key="3">
    <source>
        <dbReference type="Pfam" id="PF03435"/>
    </source>
</evidence>
<dbReference type="PANTHER" id="PTHR11133:SF22">
    <property type="entry name" value="ALPHA-AMINOADIPIC SEMIALDEHYDE SYNTHASE, MITOCHONDRIAL"/>
    <property type="match status" value="1"/>
</dbReference>
<dbReference type="OrthoDB" id="10059875at2759"/>
<dbReference type="GO" id="GO:0019878">
    <property type="term" value="P:lysine biosynthetic process via aminoadipic acid"/>
    <property type="evidence" value="ECO:0007669"/>
    <property type="project" value="TreeGrafter"/>
</dbReference>